<evidence type="ECO:0000313" key="1">
    <source>
        <dbReference type="EMBL" id="PKC56500.1"/>
    </source>
</evidence>
<comment type="caution">
    <text evidence="1">The sequence shown here is derived from an EMBL/GenBank/DDBJ whole genome shotgun (WGS) entry which is preliminary data.</text>
</comment>
<protein>
    <submittedName>
        <fullName evidence="1">Uncharacterized protein</fullName>
    </submittedName>
</protein>
<dbReference type="AlphaFoldDB" id="A0A2N0QZS2"/>
<proteinExistence type="predicted"/>
<accession>A0A2N0QZS2</accession>
<dbReference type="Proteomes" id="UP000232688">
    <property type="component" value="Unassembled WGS sequence"/>
</dbReference>
<gene>
    <name evidence="1" type="ORF">RhiirA1_473900</name>
</gene>
<dbReference type="EMBL" id="LLXH01002122">
    <property type="protein sequence ID" value="PKC56500.1"/>
    <property type="molecule type" value="Genomic_DNA"/>
</dbReference>
<name>A0A2N0QZS2_9GLOM</name>
<reference evidence="1 2" key="1">
    <citation type="submission" date="2017-10" db="EMBL/GenBank/DDBJ databases">
        <title>Extensive intraspecific genome diversity in a model arbuscular mycorrhizal fungus.</title>
        <authorList>
            <person name="Chen E.C.H."/>
            <person name="Morin E."/>
            <person name="Baudet D."/>
            <person name="Noel J."/>
            <person name="Ndikumana S."/>
            <person name="Charron P."/>
            <person name="St-Onge C."/>
            <person name="Giorgi J."/>
            <person name="Grigoriev I.V."/>
            <person name="Roux C."/>
            <person name="Martin F.M."/>
            <person name="Corradi N."/>
        </authorList>
    </citation>
    <scope>NUCLEOTIDE SEQUENCE [LARGE SCALE GENOMIC DNA]</scope>
    <source>
        <strain evidence="1 2">A1</strain>
    </source>
</reference>
<dbReference type="VEuPathDB" id="FungiDB:RhiirA1_473900"/>
<organism evidence="1 2">
    <name type="scientific">Rhizophagus irregularis</name>
    <dbReference type="NCBI Taxonomy" id="588596"/>
    <lineage>
        <taxon>Eukaryota</taxon>
        <taxon>Fungi</taxon>
        <taxon>Fungi incertae sedis</taxon>
        <taxon>Mucoromycota</taxon>
        <taxon>Glomeromycotina</taxon>
        <taxon>Glomeromycetes</taxon>
        <taxon>Glomerales</taxon>
        <taxon>Glomeraceae</taxon>
        <taxon>Rhizophagus</taxon>
    </lineage>
</organism>
<evidence type="ECO:0000313" key="2">
    <source>
        <dbReference type="Proteomes" id="UP000232688"/>
    </source>
</evidence>
<reference evidence="1 2" key="2">
    <citation type="submission" date="2017-10" db="EMBL/GenBank/DDBJ databases">
        <title>Genome analyses suggest a sexual origin of heterokaryosis in a supposedly ancient asexual fungus.</title>
        <authorList>
            <person name="Corradi N."/>
            <person name="Sedzielewska K."/>
            <person name="Noel J."/>
            <person name="Charron P."/>
            <person name="Farinelli L."/>
            <person name="Marton T."/>
            <person name="Kruger M."/>
            <person name="Pelin A."/>
            <person name="Brachmann A."/>
            <person name="Corradi N."/>
        </authorList>
    </citation>
    <scope>NUCLEOTIDE SEQUENCE [LARGE SCALE GENOMIC DNA]</scope>
    <source>
        <strain evidence="1 2">A1</strain>
    </source>
</reference>
<sequence length="150" mass="17377">MIYSSSESAHQDESNDNSDHYETFANLYGKLTTEKFCSSLINLNSKTELAPSNILISTKIKDYIKCNSYEKIQCLYSELKLTEQEKQDLEFTLQIYTYFCGSLIFLDDYSLVQKVFVKIQISCDSLIELLYYISKKAGNIPICYWCDVNN</sequence>